<dbReference type="OrthoDB" id="408954at2759"/>
<dbReference type="GO" id="GO:0008610">
    <property type="term" value="P:lipid biosynthetic process"/>
    <property type="evidence" value="ECO:0007669"/>
    <property type="project" value="InterPro"/>
</dbReference>
<dbReference type="GO" id="GO:0016020">
    <property type="term" value="C:membrane"/>
    <property type="evidence" value="ECO:0007669"/>
    <property type="project" value="UniProtKB-SubCell"/>
</dbReference>
<comment type="caution">
    <text evidence="8">The sequence shown here is derived from an EMBL/GenBank/DDBJ whole genome shotgun (WGS) entry which is preliminary data.</text>
</comment>
<keyword evidence="4 5" id="KW-0472">Membrane</keyword>
<dbReference type="EMBL" id="JWZX01001537">
    <property type="protein sequence ID" value="KOO33368.1"/>
    <property type="molecule type" value="Genomic_DNA"/>
</dbReference>
<dbReference type="Proteomes" id="UP000037460">
    <property type="component" value="Unassembled WGS sequence"/>
</dbReference>
<feature type="transmembrane region" description="Helical" evidence="5">
    <location>
        <begin position="228"/>
        <end position="252"/>
    </location>
</feature>
<dbReference type="InterPro" id="IPR050307">
    <property type="entry name" value="Sterol_Desaturase_Related"/>
</dbReference>
<dbReference type="GO" id="GO:0005506">
    <property type="term" value="F:iron ion binding"/>
    <property type="evidence" value="ECO:0007669"/>
    <property type="project" value="InterPro"/>
</dbReference>
<evidence type="ECO:0000313" key="8">
    <source>
        <dbReference type="EMBL" id="KOO33368.1"/>
    </source>
</evidence>
<keyword evidence="9" id="KW-1185">Reference proteome</keyword>
<feature type="transmembrane region" description="Helical" evidence="5">
    <location>
        <begin position="342"/>
        <end position="363"/>
    </location>
</feature>
<evidence type="ECO:0000256" key="1">
    <source>
        <dbReference type="ARBA" id="ARBA00004370"/>
    </source>
</evidence>
<feature type="transmembrane region" description="Helical" evidence="5">
    <location>
        <begin position="157"/>
        <end position="179"/>
    </location>
</feature>
<comment type="subcellular location">
    <subcellularLocation>
        <location evidence="1">Membrane</location>
    </subcellularLocation>
</comment>
<dbReference type="PANTHER" id="PTHR11863">
    <property type="entry name" value="STEROL DESATURASE"/>
    <property type="match status" value="1"/>
</dbReference>
<feature type="chain" id="PRO_5005602467" evidence="6">
    <location>
        <begin position="21"/>
        <end position="600"/>
    </location>
</feature>
<protein>
    <submittedName>
        <fullName evidence="8">C-5 sterol desaturase</fullName>
    </submittedName>
</protein>
<proteinExistence type="predicted"/>
<dbReference type="AlphaFoldDB" id="A0A0M0K4R4"/>
<reference evidence="9" key="1">
    <citation type="journal article" date="2015" name="PLoS Genet.">
        <title>Genome Sequence and Transcriptome Analyses of Chrysochromulina tobin: Metabolic Tools for Enhanced Algal Fitness in the Prominent Order Prymnesiales (Haptophyceae).</title>
        <authorList>
            <person name="Hovde B.T."/>
            <person name="Deodato C.R."/>
            <person name="Hunsperger H.M."/>
            <person name="Ryken S.A."/>
            <person name="Yost W."/>
            <person name="Jha R.K."/>
            <person name="Patterson J."/>
            <person name="Monnat R.J. Jr."/>
            <person name="Barlow S.B."/>
            <person name="Starkenburg S.R."/>
            <person name="Cattolico R.A."/>
        </authorList>
    </citation>
    <scope>NUCLEOTIDE SEQUENCE</scope>
    <source>
        <strain evidence="9">CCMP291</strain>
    </source>
</reference>
<keyword evidence="2 5" id="KW-0812">Transmembrane</keyword>
<dbReference type="InterPro" id="IPR006694">
    <property type="entry name" value="Fatty_acid_hydroxylase"/>
</dbReference>
<evidence type="ECO:0000256" key="6">
    <source>
        <dbReference type="SAM" id="SignalP"/>
    </source>
</evidence>
<dbReference type="Pfam" id="PF04116">
    <property type="entry name" value="FA_hydroxylase"/>
    <property type="match status" value="1"/>
</dbReference>
<evidence type="ECO:0000256" key="4">
    <source>
        <dbReference type="ARBA" id="ARBA00023136"/>
    </source>
</evidence>
<gene>
    <name evidence="8" type="ORF">Ctob_005058</name>
</gene>
<feature type="domain" description="Fatty acid hydroxylase" evidence="7">
    <location>
        <begin position="272"/>
        <end position="406"/>
    </location>
</feature>
<evidence type="ECO:0000313" key="9">
    <source>
        <dbReference type="Proteomes" id="UP000037460"/>
    </source>
</evidence>
<evidence type="ECO:0000259" key="7">
    <source>
        <dbReference type="Pfam" id="PF04116"/>
    </source>
</evidence>
<organism evidence="8 9">
    <name type="scientific">Chrysochromulina tobinii</name>
    <dbReference type="NCBI Taxonomy" id="1460289"/>
    <lineage>
        <taxon>Eukaryota</taxon>
        <taxon>Haptista</taxon>
        <taxon>Haptophyta</taxon>
        <taxon>Prymnesiophyceae</taxon>
        <taxon>Prymnesiales</taxon>
        <taxon>Chrysochromulinaceae</taxon>
        <taxon>Chrysochromulina</taxon>
    </lineage>
</organism>
<evidence type="ECO:0000256" key="2">
    <source>
        <dbReference type="ARBA" id="ARBA00022692"/>
    </source>
</evidence>
<accession>A0A0M0K4R4</accession>
<evidence type="ECO:0000256" key="3">
    <source>
        <dbReference type="ARBA" id="ARBA00022989"/>
    </source>
</evidence>
<evidence type="ECO:0000256" key="5">
    <source>
        <dbReference type="SAM" id="Phobius"/>
    </source>
</evidence>
<feature type="transmembrane region" description="Helical" evidence="5">
    <location>
        <begin position="107"/>
        <end position="127"/>
    </location>
</feature>
<keyword evidence="3 5" id="KW-1133">Transmembrane helix</keyword>
<name>A0A0M0K4R4_9EUKA</name>
<sequence length="600" mass="66826">MSTAMMLMLLMFSVQGSVCALMKVPFVTSARANAPSTMSRVDSSAWPIRCTTPGSSRRCDSPMCALSRGPMFSPMFSRARAVPQTDLLPRIPGSPSRNRKPVVKTPGYLTTGPILLSWIGAIVTLILQASLTDWAQLGLDAQATFGFLSNDPTLQRVAMYSCIFVSAFGWSAAVMPRLLPPKQSQPDADGKTVSLEVPLRSPSSMVQHPLNGIDASYMALNALCMPGLFYHFICLMRSFGLDFASPPMFGIYPESPFELVTQTLPELVVAVPLYMVSYEFVYYWWHRAMHVSPILYKWVHRHHHQQTYPDRGLVDTFNTCCIESQVGLYMQLGVLWAFDRGLGYSSLPGAIWFFSIAGLLSVLSHDNMDRALPFDLWRADEHHMHHAIAKCNYAPYTTLWDRVFGTYKEFEVKPVTAPRELLPEEAMAIAFLPVVAREREPEGSMALAPMRITVSDSATAAAVPPLAEREREIAISRESEIARLSERIWKAVHHRLGISDVAKEDAMEMKMSLAKEDAIGEDRDDLNDLMDRSADNGRLNGYCDEDDEACRLEDQLERSQLVDGDNMVKMRGLAWGSASIITTLLLLFAAMMISSESPAL</sequence>
<feature type="signal peptide" evidence="6">
    <location>
        <begin position="1"/>
        <end position="20"/>
    </location>
</feature>
<keyword evidence="6" id="KW-0732">Signal</keyword>
<dbReference type="GO" id="GO:0016491">
    <property type="term" value="F:oxidoreductase activity"/>
    <property type="evidence" value="ECO:0007669"/>
    <property type="project" value="InterPro"/>
</dbReference>
<feature type="transmembrane region" description="Helical" evidence="5">
    <location>
        <begin position="573"/>
        <end position="593"/>
    </location>
</feature>